<proteinExistence type="predicted"/>
<dbReference type="AlphaFoldDB" id="A0AAD4M8E3"/>
<protein>
    <submittedName>
        <fullName evidence="2">Uncharacterized protein</fullName>
    </submittedName>
</protein>
<accession>A0AAD4M8E3</accession>
<evidence type="ECO:0000313" key="2">
    <source>
        <dbReference type="EMBL" id="KAI0305702.1"/>
    </source>
</evidence>
<feature type="compositionally biased region" description="Polar residues" evidence="1">
    <location>
        <begin position="147"/>
        <end position="175"/>
    </location>
</feature>
<dbReference type="EMBL" id="WTXG01000005">
    <property type="protein sequence ID" value="KAI0305702.1"/>
    <property type="molecule type" value="Genomic_DNA"/>
</dbReference>
<sequence>MATDILTATVTSTAPARTPPPPLNHFPRGLAISDLDLDLRDDRYPIISSSRHVPSTLQRPSPSVDIIPSHTPFYPDAVHQAVRGSSLPSSDLSSYDLNMAALRFTSAQPDIPQVTDESRLRQLPDTQSPLLGSASPQNSYPLEHVQPINNGSPSMNEINLQLFGPSQASQASSGDISKVPPTADLPSHPTNHAFDNLPRPG</sequence>
<keyword evidence="3" id="KW-1185">Reference proteome</keyword>
<evidence type="ECO:0000256" key="1">
    <source>
        <dbReference type="SAM" id="MobiDB-lite"/>
    </source>
</evidence>
<gene>
    <name evidence="2" type="ORF">B0F90DRAFT_1815285</name>
</gene>
<evidence type="ECO:0000313" key="3">
    <source>
        <dbReference type="Proteomes" id="UP001203297"/>
    </source>
</evidence>
<reference evidence="2" key="1">
    <citation type="journal article" date="2022" name="New Phytol.">
        <title>Evolutionary transition to the ectomycorrhizal habit in the genomes of a hyperdiverse lineage of mushroom-forming fungi.</title>
        <authorList>
            <person name="Looney B."/>
            <person name="Miyauchi S."/>
            <person name="Morin E."/>
            <person name="Drula E."/>
            <person name="Courty P.E."/>
            <person name="Kohler A."/>
            <person name="Kuo A."/>
            <person name="LaButti K."/>
            <person name="Pangilinan J."/>
            <person name="Lipzen A."/>
            <person name="Riley R."/>
            <person name="Andreopoulos W."/>
            <person name="He G."/>
            <person name="Johnson J."/>
            <person name="Nolan M."/>
            <person name="Tritt A."/>
            <person name="Barry K.W."/>
            <person name="Grigoriev I.V."/>
            <person name="Nagy L.G."/>
            <person name="Hibbett D."/>
            <person name="Henrissat B."/>
            <person name="Matheny P.B."/>
            <person name="Labbe J."/>
            <person name="Martin F.M."/>
        </authorList>
    </citation>
    <scope>NUCLEOTIDE SEQUENCE</scope>
    <source>
        <strain evidence="2">BPL690</strain>
    </source>
</reference>
<organism evidence="2 3">
    <name type="scientific">Multifurca ochricompacta</name>
    <dbReference type="NCBI Taxonomy" id="376703"/>
    <lineage>
        <taxon>Eukaryota</taxon>
        <taxon>Fungi</taxon>
        <taxon>Dikarya</taxon>
        <taxon>Basidiomycota</taxon>
        <taxon>Agaricomycotina</taxon>
        <taxon>Agaricomycetes</taxon>
        <taxon>Russulales</taxon>
        <taxon>Russulaceae</taxon>
        <taxon>Multifurca</taxon>
    </lineage>
</organism>
<feature type="compositionally biased region" description="Polar residues" evidence="1">
    <location>
        <begin position="125"/>
        <end position="140"/>
    </location>
</feature>
<feature type="region of interest" description="Disordered" evidence="1">
    <location>
        <begin position="1"/>
        <end position="24"/>
    </location>
</feature>
<name>A0AAD4M8E3_9AGAM</name>
<feature type="compositionally biased region" description="Low complexity" evidence="1">
    <location>
        <begin position="7"/>
        <end position="16"/>
    </location>
</feature>
<dbReference type="Proteomes" id="UP001203297">
    <property type="component" value="Unassembled WGS sequence"/>
</dbReference>
<comment type="caution">
    <text evidence="2">The sequence shown here is derived from an EMBL/GenBank/DDBJ whole genome shotgun (WGS) entry which is preliminary data.</text>
</comment>
<feature type="region of interest" description="Disordered" evidence="1">
    <location>
        <begin position="125"/>
        <end position="201"/>
    </location>
</feature>